<evidence type="ECO:0000313" key="2">
    <source>
        <dbReference type="Proteomes" id="UP001597118"/>
    </source>
</evidence>
<proteinExistence type="predicted"/>
<evidence type="ECO:0008006" key="3">
    <source>
        <dbReference type="Google" id="ProtNLM"/>
    </source>
</evidence>
<gene>
    <name evidence="1" type="ORF">ACFSAH_10675</name>
</gene>
<dbReference type="Proteomes" id="UP001597118">
    <property type="component" value="Unassembled WGS sequence"/>
</dbReference>
<dbReference type="RefSeq" id="WP_379662719.1">
    <property type="nucleotide sequence ID" value="NZ_JBHUDG010000015.1"/>
</dbReference>
<dbReference type="EMBL" id="JBHUDG010000015">
    <property type="protein sequence ID" value="MFD1630344.1"/>
    <property type="molecule type" value="Genomic_DNA"/>
</dbReference>
<keyword evidence="2" id="KW-1185">Reference proteome</keyword>
<reference evidence="2" key="1">
    <citation type="journal article" date="2019" name="Int. J. Syst. Evol. Microbiol.">
        <title>The Global Catalogue of Microorganisms (GCM) 10K type strain sequencing project: providing services to taxonomists for standard genome sequencing and annotation.</title>
        <authorList>
            <consortium name="The Broad Institute Genomics Platform"/>
            <consortium name="The Broad Institute Genome Sequencing Center for Infectious Disease"/>
            <person name="Wu L."/>
            <person name="Ma J."/>
        </authorList>
    </citation>
    <scope>NUCLEOTIDE SEQUENCE [LARGE SCALE GENOMIC DNA]</scope>
    <source>
        <strain evidence="2">CCUG 53762</strain>
    </source>
</reference>
<name>A0ABW4IDC2_9SPHI</name>
<organism evidence="1 2">
    <name type="scientific">Pseudopedobacter beijingensis</name>
    <dbReference type="NCBI Taxonomy" id="1207056"/>
    <lineage>
        <taxon>Bacteria</taxon>
        <taxon>Pseudomonadati</taxon>
        <taxon>Bacteroidota</taxon>
        <taxon>Sphingobacteriia</taxon>
        <taxon>Sphingobacteriales</taxon>
        <taxon>Sphingobacteriaceae</taxon>
        <taxon>Pseudopedobacter</taxon>
    </lineage>
</organism>
<protein>
    <recommendedName>
        <fullName evidence="3">Outer membrane protein beta-barrel domain-containing protein</fullName>
    </recommendedName>
</protein>
<comment type="caution">
    <text evidence="1">The sequence shown here is derived from an EMBL/GenBank/DDBJ whole genome shotgun (WGS) entry which is preliminary data.</text>
</comment>
<accession>A0ABW4IDC2</accession>
<sequence length="271" mass="30382">MKKIIKLFHITAITFCLICTEHAQGQNKFNFGLSIPSYFGTGRFGSYLDMTNELQGHTGNDALKFRPSAGIGIFGELEFNEKWTLDIYWQKYTHKTNFGKNNIDGFTPNASGNTTSQYKMSHGIIGIGASRKAFQFKGQQLWLFSALSAGSRKFAWRPEGGDFSHERRTHNKLFIAATEAPIYFNLGVSSKFNFANKFFFGPKIGYEMELMKGDGKAFGGGLPELVQASYAVNKPHADIQAIMGQYADKQKASLNRFFIELRVGMKLGNEK</sequence>
<evidence type="ECO:0000313" key="1">
    <source>
        <dbReference type="EMBL" id="MFD1630344.1"/>
    </source>
</evidence>